<dbReference type="SUPFAM" id="SSF52540">
    <property type="entry name" value="P-loop containing nucleoside triphosphate hydrolases"/>
    <property type="match status" value="1"/>
</dbReference>
<dbReference type="Gene3D" id="3.40.50.300">
    <property type="entry name" value="P-loop containing nucleotide triphosphate hydrolases"/>
    <property type="match status" value="1"/>
</dbReference>
<dbReference type="Pfam" id="PF01656">
    <property type="entry name" value="CbiA"/>
    <property type="match status" value="1"/>
</dbReference>
<organism evidence="2 3">
    <name type="scientific">Mesorhizobium denitrificans</name>
    <dbReference type="NCBI Taxonomy" id="2294114"/>
    <lineage>
        <taxon>Bacteria</taxon>
        <taxon>Pseudomonadati</taxon>
        <taxon>Pseudomonadota</taxon>
        <taxon>Alphaproteobacteria</taxon>
        <taxon>Hyphomicrobiales</taxon>
        <taxon>Phyllobacteriaceae</taxon>
        <taxon>Mesorhizobium</taxon>
    </lineage>
</organism>
<sequence length="250" mass="27064">MTITPKQPAVSLALSTFKGGAGKTALSINLGAEFGSQGNKTLIIDCDLQQSSYRWYMTSKARKLITDTDNLEVVSVSPEQNLQDCLALAPPADIHIYDVSGYAHDRAVEVFKRVHAVVIPVILEPTSATQAINISRLLNEIAVSRGAPVTPHAAIWNHVDHIALRSNRAIPEVTKILSSGNVPLFETVIRKTNHFSDVVAGFGTLYTKLRAIDANANMAPSAKRRARESVLDAIDQIKGLNNEFISLIGA</sequence>
<dbReference type="InterPro" id="IPR002586">
    <property type="entry name" value="CobQ/CobB/MinD/ParA_Nub-bd_dom"/>
</dbReference>
<evidence type="ECO:0000313" key="2">
    <source>
        <dbReference type="EMBL" id="RFC64776.1"/>
    </source>
</evidence>
<keyword evidence="3" id="KW-1185">Reference proteome</keyword>
<dbReference type="InterPro" id="IPR027417">
    <property type="entry name" value="P-loop_NTPase"/>
</dbReference>
<accession>A0A371X6B6</accession>
<feature type="domain" description="CobQ/CobB/MinD/ParA nucleotide binding" evidence="1">
    <location>
        <begin position="14"/>
        <end position="197"/>
    </location>
</feature>
<dbReference type="AlphaFoldDB" id="A0A371X6B6"/>
<gene>
    <name evidence="2" type="ORF">DY251_18605</name>
</gene>
<protein>
    <submittedName>
        <fullName evidence="2">ParA family protein</fullName>
    </submittedName>
</protein>
<dbReference type="RefSeq" id="WP_116625420.1">
    <property type="nucleotide sequence ID" value="NZ_QURN01000017.1"/>
</dbReference>
<name>A0A371X6B6_9HYPH</name>
<evidence type="ECO:0000259" key="1">
    <source>
        <dbReference type="Pfam" id="PF01656"/>
    </source>
</evidence>
<dbReference type="CDD" id="cd02042">
    <property type="entry name" value="ParAB_family"/>
    <property type="match status" value="1"/>
</dbReference>
<dbReference type="InterPro" id="IPR050678">
    <property type="entry name" value="DNA_Partitioning_ATPase"/>
</dbReference>
<dbReference type="PANTHER" id="PTHR13696">
    <property type="entry name" value="P-LOOP CONTAINING NUCLEOSIDE TRIPHOSPHATE HYDROLASE"/>
    <property type="match status" value="1"/>
</dbReference>
<dbReference type="PANTHER" id="PTHR13696:SF99">
    <property type="entry name" value="COBYRINIC ACID AC-DIAMIDE SYNTHASE"/>
    <property type="match status" value="1"/>
</dbReference>
<dbReference type="EMBL" id="QURN01000017">
    <property type="protein sequence ID" value="RFC64776.1"/>
    <property type="molecule type" value="Genomic_DNA"/>
</dbReference>
<evidence type="ECO:0000313" key="3">
    <source>
        <dbReference type="Proteomes" id="UP000262379"/>
    </source>
</evidence>
<reference evidence="3" key="1">
    <citation type="submission" date="2018-08" db="EMBL/GenBank/DDBJ databases">
        <authorList>
            <person name="Im W.T."/>
        </authorList>
    </citation>
    <scope>NUCLEOTIDE SEQUENCE [LARGE SCALE GENOMIC DNA]</scope>
    <source>
        <strain evidence="3">LA-28</strain>
    </source>
</reference>
<dbReference type="Proteomes" id="UP000262379">
    <property type="component" value="Unassembled WGS sequence"/>
</dbReference>
<comment type="caution">
    <text evidence="2">The sequence shown here is derived from an EMBL/GenBank/DDBJ whole genome shotgun (WGS) entry which is preliminary data.</text>
</comment>
<proteinExistence type="predicted"/>